<keyword evidence="1" id="KW-0472">Membrane</keyword>
<gene>
    <name evidence="2" type="ORF">F0L46_21975</name>
</gene>
<dbReference type="RefSeq" id="WP_188312087.1">
    <property type="nucleotide sequence ID" value="NZ_VUOA01000040.1"/>
</dbReference>
<dbReference type="AlphaFoldDB" id="A0A5B2V9J5"/>
<evidence type="ECO:0000313" key="3">
    <source>
        <dbReference type="Proteomes" id="UP000323142"/>
    </source>
</evidence>
<protein>
    <submittedName>
        <fullName evidence="2">Uncharacterized protein</fullName>
    </submittedName>
</protein>
<name>A0A5B2V9J5_9HYPH</name>
<keyword evidence="3" id="KW-1185">Reference proteome</keyword>
<dbReference type="InterPro" id="IPR008875">
    <property type="entry name" value="TraX"/>
</dbReference>
<dbReference type="Pfam" id="PF05857">
    <property type="entry name" value="TraX"/>
    <property type="match status" value="1"/>
</dbReference>
<feature type="transmembrane region" description="Helical" evidence="1">
    <location>
        <begin position="195"/>
        <end position="216"/>
    </location>
</feature>
<keyword evidence="1" id="KW-1133">Transmembrane helix</keyword>
<sequence length="255" mass="28084">MTADPAGTDQPAVTTTDWWKIAAVALMLVDHVGLYFFPDESWWRLIGRATAPIFFFLVGYATSRRVPWTWLAFGAILTAIDVAHAEDPSDWTINILFNFALIRWARPHLEAWIGESRMRLVLLMGALAGLVPLIGDTIEYGTEGWLWALYGIHQRRAGERGTMGAASTRNAVAALAALVYITTEFFDFGFDLEGAFALALIVGVETVLLAGFSRAVSARQPPAVLRPAIGFIGRHTLELYALHLLAFEAITYAVD</sequence>
<feature type="transmembrane region" description="Helical" evidence="1">
    <location>
        <begin position="118"/>
        <end position="135"/>
    </location>
</feature>
<reference evidence="2 3" key="1">
    <citation type="submission" date="2019-09" db="EMBL/GenBank/DDBJ databases">
        <title>Salinarimonas rosea gen. nov., sp. nov., a new member of the a-2 subgroup of the Proteobacteria.</title>
        <authorList>
            <person name="Liu J."/>
        </authorList>
    </citation>
    <scope>NUCLEOTIDE SEQUENCE [LARGE SCALE GENOMIC DNA]</scope>
    <source>
        <strain evidence="2 3">BN140002</strain>
    </source>
</reference>
<organism evidence="2 3">
    <name type="scientific">Salinarimonas soli</name>
    <dbReference type="NCBI Taxonomy" id="1638099"/>
    <lineage>
        <taxon>Bacteria</taxon>
        <taxon>Pseudomonadati</taxon>
        <taxon>Pseudomonadota</taxon>
        <taxon>Alphaproteobacteria</taxon>
        <taxon>Hyphomicrobiales</taxon>
        <taxon>Salinarimonadaceae</taxon>
        <taxon>Salinarimonas</taxon>
    </lineage>
</organism>
<feature type="transmembrane region" description="Helical" evidence="1">
    <location>
        <begin position="42"/>
        <end position="61"/>
    </location>
</feature>
<dbReference type="Proteomes" id="UP000323142">
    <property type="component" value="Unassembled WGS sequence"/>
</dbReference>
<reference evidence="2 3" key="2">
    <citation type="submission" date="2019-09" db="EMBL/GenBank/DDBJ databases">
        <authorList>
            <person name="Jin C."/>
        </authorList>
    </citation>
    <scope>NUCLEOTIDE SEQUENCE [LARGE SCALE GENOMIC DNA]</scope>
    <source>
        <strain evidence="2 3">BN140002</strain>
    </source>
</reference>
<evidence type="ECO:0000256" key="1">
    <source>
        <dbReference type="SAM" id="Phobius"/>
    </source>
</evidence>
<dbReference type="EMBL" id="VUOA01000040">
    <property type="protein sequence ID" value="KAA2235009.1"/>
    <property type="molecule type" value="Genomic_DNA"/>
</dbReference>
<comment type="caution">
    <text evidence="2">The sequence shown here is derived from an EMBL/GenBank/DDBJ whole genome shotgun (WGS) entry which is preliminary data.</text>
</comment>
<evidence type="ECO:0000313" key="2">
    <source>
        <dbReference type="EMBL" id="KAA2235009.1"/>
    </source>
</evidence>
<accession>A0A5B2V9J5</accession>
<proteinExistence type="predicted"/>
<keyword evidence="1" id="KW-0812">Transmembrane</keyword>